<evidence type="ECO:0008006" key="3">
    <source>
        <dbReference type="Google" id="ProtNLM"/>
    </source>
</evidence>
<dbReference type="Pfam" id="PF00756">
    <property type="entry name" value="Esterase"/>
    <property type="match status" value="1"/>
</dbReference>
<evidence type="ECO:0000313" key="2">
    <source>
        <dbReference type="Proteomes" id="UP000004121"/>
    </source>
</evidence>
<dbReference type="InterPro" id="IPR029058">
    <property type="entry name" value="AB_hydrolase_fold"/>
</dbReference>
<evidence type="ECO:0000313" key="1">
    <source>
        <dbReference type="EMBL" id="EEJ50767.1"/>
    </source>
</evidence>
<dbReference type="InterPro" id="IPR000801">
    <property type="entry name" value="Esterase-like"/>
</dbReference>
<keyword evidence="2" id="KW-1185">Reference proteome</keyword>
<dbReference type="PANTHER" id="PTHR48098:SF6">
    <property type="entry name" value="FERRI-BACILLIBACTIN ESTERASE BESA"/>
    <property type="match status" value="1"/>
</dbReference>
<dbReference type="InterPro" id="IPR050583">
    <property type="entry name" value="Mycobacterial_A85_antigen"/>
</dbReference>
<protein>
    <recommendedName>
        <fullName evidence="3">Esterase</fullName>
    </recommendedName>
</protein>
<dbReference type="AlphaFoldDB" id="C2KZP0"/>
<reference evidence="1 2" key="1">
    <citation type="submission" date="2009-04" db="EMBL/GenBank/DDBJ databases">
        <authorList>
            <person name="Qin X."/>
            <person name="Bachman B."/>
            <person name="Battles P."/>
            <person name="Bell A."/>
            <person name="Bess C."/>
            <person name="Bickham C."/>
            <person name="Chaboub L."/>
            <person name="Chen D."/>
            <person name="Coyle M."/>
            <person name="Deiros D.R."/>
            <person name="Dinh H."/>
            <person name="Forbes L."/>
            <person name="Fowler G."/>
            <person name="Francisco L."/>
            <person name="Fu Q."/>
            <person name="Gubbala S."/>
            <person name="Hale W."/>
            <person name="Han Y."/>
            <person name="Hemphill L."/>
            <person name="Highlander S.K."/>
            <person name="Hirani K."/>
            <person name="Hogues M."/>
            <person name="Jackson L."/>
            <person name="Jakkamsetti A."/>
            <person name="Javaid M."/>
            <person name="Jiang H."/>
            <person name="Korchina V."/>
            <person name="Kovar C."/>
            <person name="Lara F."/>
            <person name="Lee S."/>
            <person name="Mata R."/>
            <person name="Mathew T."/>
            <person name="Moen C."/>
            <person name="Morales K."/>
            <person name="Munidasa M."/>
            <person name="Nazareth L."/>
            <person name="Ngo R."/>
            <person name="Nguyen L."/>
            <person name="Okwuonu G."/>
            <person name="Ongeri F."/>
            <person name="Patil S."/>
            <person name="Petrosino J."/>
            <person name="Pham C."/>
            <person name="Pham P."/>
            <person name="Pu L.-L."/>
            <person name="Puazo M."/>
            <person name="Raj R."/>
            <person name="Reid J."/>
            <person name="Rouhana J."/>
            <person name="Saada N."/>
            <person name="Shang Y."/>
            <person name="Simmons D."/>
            <person name="Thornton R."/>
            <person name="Warren J."/>
            <person name="Weissenberger G."/>
            <person name="Zhang J."/>
            <person name="Zhang L."/>
            <person name="Zhou C."/>
            <person name="Zhu D."/>
            <person name="Muzny D."/>
            <person name="Worley K."/>
            <person name="Gibbs R."/>
        </authorList>
    </citation>
    <scope>NUCLEOTIDE SEQUENCE [LARGE SCALE GENOMIC DNA]</scope>
    <source>
        <strain evidence="1 2">F0268</strain>
    </source>
</reference>
<dbReference type="eggNOG" id="COG2819">
    <property type="taxonomic scope" value="Bacteria"/>
</dbReference>
<organism evidence="1 2">
    <name type="scientific">Oribacterium sinus F0268</name>
    <dbReference type="NCBI Taxonomy" id="585501"/>
    <lineage>
        <taxon>Bacteria</taxon>
        <taxon>Bacillati</taxon>
        <taxon>Bacillota</taxon>
        <taxon>Clostridia</taxon>
        <taxon>Lachnospirales</taxon>
        <taxon>Lachnospiraceae</taxon>
        <taxon>Oribacterium</taxon>
    </lineage>
</organism>
<name>C2KZP0_9FIRM</name>
<dbReference type="EMBL" id="ACKX01000192">
    <property type="protein sequence ID" value="EEJ50767.1"/>
    <property type="molecule type" value="Genomic_DNA"/>
</dbReference>
<dbReference type="InParanoid" id="C2KZP0"/>
<dbReference type="ESTHER" id="9firm-c2kzp0">
    <property type="family name" value="A85-IroE-IroD-Fes-Yiel"/>
</dbReference>
<proteinExistence type="predicted"/>
<comment type="caution">
    <text evidence="1">The sequence shown here is derived from an EMBL/GenBank/DDBJ whole genome shotgun (WGS) entry which is preliminary data.</text>
</comment>
<gene>
    <name evidence="1" type="ORF">HMPREF6123_1959</name>
</gene>
<dbReference type="Proteomes" id="UP000004121">
    <property type="component" value="Unassembled WGS sequence"/>
</dbReference>
<sequence>MLEAEMEKIGMENIGMEKELKISSFSVEGKKATLYQPLESMVEKKLNQANTNTSLNTNGQTMEARALGGKLSEVKSSEVKLSPHLLILHCFSEEEEAVVKLLQGQEYFSFPLLCINNLNWQKDMCPWDSPALIKNEKDFIGGADEYLFLLEKEIIPRAVEILGEEPTYYALAGYSLAGLFALYAGYRSSLFSRIASVSGSLWYPDFVSFAKEKKMLSKAERLYFSLGTEEAKTKHAVLSTIERKTRELVEYYQSSGYRVNFEQNPGNHFCEVEQRIEKGIRWIME</sequence>
<dbReference type="Gene3D" id="3.40.50.1820">
    <property type="entry name" value="alpha/beta hydrolase"/>
    <property type="match status" value="1"/>
</dbReference>
<dbReference type="STRING" id="585501.HMPREF6123_1959"/>
<accession>C2KZP0</accession>
<dbReference type="SUPFAM" id="SSF53474">
    <property type="entry name" value="alpha/beta-Hydrolases"/>
    <property type="match status" value="1"/>
</dbReference>
<dbReference type="HOGENOM" id="CLU_976050_0_0_9"/>
<dbReference type="PANTHER" id="PTHR48098">
    <property type="entry name" value="ENTEROCHELIN ESTERASE-RELATED"/>
    <property type="match status" value="1"/>
</dbReference>